<sequence>MELRQLRYFVAVAEELNFGRAAQRLRIAGPSLSQQIKALERDLKVTLFDRDRRSVALTSAGAALLPDARALLSAADELRRRAGGLGTSQPVRIGYVNWCPTDWAQRAAGVAQLRVDTWVMPSHAQAARVAEGSLDLAICWVQNSDLDALSLSARLVGVDRLYALAVGSDESPVEARDTVVLVDADAASWSSWNRYGEDFAAACGARVMRTDDGGVTGPTFFEHVRGLGRPVLNNPKGQNEPLPRDLVRRAVVNPSPMWTWSLVWRRNEDNASVQALVDEFTRGVGGFGLGDTSVWLPADDPYQSRDERRG</sequence>
<organism evidence="9 10">
    <name type="scientific">Mycolicibacterium rhodesiae (strain NBB3)</name>
    <name type="common">Mycobacterium rhodesiae</name>
    <dbReference type="NCBI Taxonomy" id="710685"/>
    <lineage>
        <taxon>Bacteria</taxon>
        <taxon>Bacillati</taxon>
        <taxon>Actinomycetota</taxon>
        <taxon>Actinomycetes</taxon>
        <taxon>Mycobacteriales</taxon>
        <taxon>Mycobacteriaceae</taxon>
        <taxon>Mycolicibacterium</taxon>
    </lineage>
</organism>
<evidence type="ECO:0000256" key="4">
    <source>
        <dbReference type="ARBA" id="ARBA00023159"/>
    </source>
</evidence>
<evidence type="ECO:0000256" key="1">
    <source>
        <dbReference type="ARBA" id="ARBA00009437"/>
    </source>
</evidence>
<keyword evidence="10" id="KW-1185">Reference proteome</keyword>
<dbReference type="Pfam" id="PF00126">
    <property type="entry name" value="HTH_1"/>
    <property type="match status" value="1"/>
</dbReference>
<evidence type="ECO:0000313" key="9">
    <source>
        <dbReference type="EMBL" id="AEV72355.1"/>
    </source>
</evidence>
<dbReference type="FunFam" id="1.10.10.10:FF:000001">
    <property type="entry name" value="LysR family transcriptional regulator"/>
    <property type="match status" value="1"/>
</dbReference>
<dbReference type="KEGG" id="mrh:MycrhN_1743"/>
<feature type="domain" description="HTH lysR-type" evidence="8">
    <location>
        <begin position="1"/>
        <end position="58"/>
    </location>
</feature>
<protein>
    <recommendedName>
        <fullName evidence="6">Probable hydrogen peroxide-inducible genes activator</fullName>
    </recommendedName>
</protein>
<comment type="function">
    <text evidence="7">Required for the induction the katG gene for catalase. Involved in the response to hydrogen peroxide.</text>
</comment>
<dbReference type="AlphaFoldDB" id="G8RL93"/>
<keyword evidence="5" id="KW-0804">Transcription</keyword>
<evidence type="ECO:0000256" key="6">
    <source>
        <dbReference type="ARBA" id="ARBA00040885"/>
    </source>
</evidence>
<dbReference type="GO" id="GO:0032993">
    <property type="term" value="C:protein-DNA complex"/>
    <property type="evidence" value="ECO:0007669"/>
    <property type="project" value="TreeGrafter"/>
</dbReference>
<keyword evidence="3" id="KW-0238">DNA-binding</keyword>
<evidence type="ECO:0000256" key="3">
    <source>
        <dbReference type="ARBA" id="ARBA00023125"/>
    </source>
</evidence>
<dbReference type="Gene3D" id="1.10.10.10">
    <property type="entry name" value="Winged helix-like DNA-binding domain superfamily/Winged helix DNA-binding domain"/>
    <property type="match status" value="1"/>
</dbReference>
<dbReference type="STRING" id="710685.MycrhN_1743"/>
<dbReference type="PANTHER" id="PTHR30346">
    <property type="entry name" value="TRANSCRIPTIONAL DUAL REGULATOR HCAR-RELATED"/>
    <property type="match status" value="1"/>
</dbReference>
<dbReference type="GO" id="GO:0003677">
    <property type="term" value="F:DNA binding"/>
    <property type="evidence" value="ECO:0007669"/>
    <property type="project" value="UniProtKB-KW"/>
</dbReference>
<dbReference type="InterPro" id="IPR036388">
    <property type="entry name" value="WH-like_DNA-bd_sf"/>
</dbReference>
<keyword evidence="2" id="KW-0805">Transcription regulation</keyword>
<proteinExistence type="inferred from homology"/>
<dbReference type="SUPFAM" id="SSF53850">
    <property type="entry name" value="Periplasmic binding protein-like II"/>
    <property type="match status" value="1"/>
</dbReference>
<name>G8RL93_MYCRN</name>
<dbReference type="PRINTS" id="PR00039">
    <property type="entry name" value="HTHLYSR"/>
</dbReference>
<dbReference type="SUPFAM" id="SSF46785">
    <property type="entry name" value="Winged helix' DNA-binding domain"/>
    <property type="match status" value="1"/>
</dbReference>
<dbReference type="EMBL" id="CP003169">
    <property type="protein sequence ID" value="AEV72355.1"/>
    <property type="molecule type" value="Genomic_DNA"/>
</dbReference>
<dbReference type="InterPro" id="IPR000847">
    <property type="entry name" value="LysR_HTH_N"/>
</dbReference>
<reference evidence="9 10" key="1">
    <citation type="submission" date="2011-12" db="EMBL/GenBank/DDBJ databases">
        <title>Complete sequence of Mycobacterium rhodesiae NBB3.</title>
        <authorList>
            <consortium name="US DOE Joint Genome Institute"/>
            <person name="Lucas S."/>
            <person name="Han J."/>
            <person name="Lapidus A."/>
            <person name="Cheng J.-F."/>
            <person name="Goodwin L."/>
            <person name="Pitluck S."/>
            <person name="Peters L."/>
            <person name="Mikhailova N."/>
            <person name="Gu W."/>
            <person name="Detter J.C."/>
            <person name="Han C."/>
            <person name="Tapia R."/>
            <person name="Land M."/>
            <person name="Hauser L."/>
            <person name="Kyrpides N."/>
            <person name="Ivanova N."/>
            <person name="Pagani I."/>
            <person name="Mattes T."/>
            <person name="Holmes A."/>
            <person name="Rutledge P."/>
            <person name="Paulsen I."/>
            <person name="Coleman N."/>
            <person name="Woyke T."/>
        </authorList>
    </citation>
    <scope>NUCLEOTIDE SEQUENCE [LARGE SCALE GENOMIC DNA]</scope>
    <source>
        <strain evidence="9 10">NBB3</strain>
    </source>
</reference>
<dbReference type="Proteomes" id="UP000005442">
    <property type="component" value="Chromosome"/>
</dbReference>
<accession>G8RL93</accession>
<evidence type="ECO:0000256" key="7">
    <source>
        <dbReference type="ARBA" id="ARBA00056658"/>
    </source>
</evidence>
<dbReference type="HOGENOM" id="CLU_039613_6_4_11"/>
<evidence type="ECO:0000313" key="10">
    <source>
        <dbReference type="Proteomes" id="UP000005442"/>
    </source>
</evidence>
<dbReference type="InterPro" id="IPR036390">
    <property type="entry name" value="WH_DNA-bd_sf"/>
</dbReference>
<gene>
    <name evidence="9" type="ordered locus">MycrhN_1743</name>
</gene>
<evidence type="ECO:0000259" key="8">
    <source>
        <dbReference type="PROSITE" id="PS50931"/>
    </source>
</evidence>
<dbReference type="PANTHER" id="PTHR30346:SF0">
    <property type="entry name" value="HCA OPERON TRANSCRIPTIONAL ACTIVATOR HCAR"/>
    <property type="match status" value="1"/>
</dbReference>
<comment type="similarity">
    <text evidence="1">Belongs to the LysR transcriptional regulatory family.</text>
</comment>
<evidence type="ECO:0000256" key="5">
    <source>
        <dbReference type="ARBA" id="ARBA00023163"/>
    </source>
</evidence>
<dbReference type="PROSITE" id="PS50931">
    <property type="entry name" value="HTH_LYSR"/>
    <property type="match status" value="1"/>
</dbReference>
<keyword evidence="4" id="KW-0010">Activator</keyword>
<dbReference type="OrthoDB" id="3176554at2"/>
<evidence type="ECO:0000256" key="2">
    <source>
        <dbReference type="ARBA" id="ARBA00023015"/>
    </source>
</evidence>
<dbReference type="GO" id="GO:0003700">
    <property type="term" value="F:DNA-binding transcription factor activity"/>
    <property type="evidence" value="ECO:0007669"/>
    <property type="project" value="InterPro"/>
</dbReference>
<dbReference type="RefSeq" id="WP_014210169.1">
    <property type="nucleotide sequence ID" value="NC_016604.1"/>
</dbReference>
<dbReference type="eggNOG" id="COG0583">
    <property type="taxonomic scope" value="Bacteria"/>
</dbReference>